<feature type="region of interest" description="Disordered" evidence="1">
    <location>
        <begin position="83"/>
        <end position="105"/>
    </location>
</feature>
<sequence>MAQILTYSHLDILKLLLEKGVLPRQKEFDLAVKEYKEAVALLSKFPKDSSRRKLIEVYVIFAGQKRWEKDPNFKMPFTSAGVWDSTSTSSTSELTTINGEPVWLE</sequence>
<keyword evidence="3" id="KW-1185">Reference proteome</keyword>
<reference evidence="2 3" key="1">
    <citation type="submission" date="2019-03" db="EMBL/GenBank/DDBJ databases">
        <title>The genome sequence of a newly discovered highly antifungal drug resistant Aspergillus species, Aspergillus tanneri NIH 1004.</title>
        <authorList>
            <person name="Mounaud S."/>
            <person name="Singh I."/>
            <person name="Joardar V."/>
            <person name="Pakala S."/>
            <person name="Pakala S."/>
            <person name="Venepally P."/>
            <person name="Hoover J."/>
            <person name="Nierman W."/>
            <person name="Chung J."/>
            <person name="Losada L."/>
        </authorList>
    </citation>
    <scope>NUCLEOTIDE SEQUENCE [LARGE SCALE GENOMIC DNA]</scope>
    <source>
        <strain evidence="2 3">NIH1004</strain>
    </source>
</reference>
<proteinExistence type="predicted"/>
<protein>
    <submittedName>
        <fullName evidence="2">Uncharacterized protein</fullName>
    </submittedName>
</protein>
<evidence type="ECO:0000256" key="1">
    <source>
        <dbReference type="SAM" id="MobiDB-lite"/>
    </source>
</evidence>
<gene>
    <name evidence="2" type="ORF">EYZ11_012265</name>
</gene>
<feature type="compositionally biased region" description="Low complexity" evidence="1">
    <location>
        <begin position="85"/>
        <end position="96"/>
    </location>
</feature>
<accession>A0A4S3J0Y0</accession>
<dbReference type="EMBL" id="SOSA01000886">
    <property type="protein sequence ID" value="THC88285.1"/>
    <property type="molecule type" value="Genomic_DNA"/>
</dbReference>
<comment type="caution">
    <text evidence="2">The sequence shown here is derived from an EMBL/GenBank/DDBJ whole genome shotgun (WGS) entry which is preliminary data.</text>
</comment>
<name>A0A4S3J0Y0_9EURO</name>
<evidence type="ECO:0000313" key="3">
    <source>
        <dbReference type="Proteomes" id="UP000308092"/>
    </source>
</evidence>
<dbReference type="Proteomes" id="UP000308092">
    <property type="component" value="Unassembled WGS sequence"/>
</dbReference>
<dbReference type="VEuPathDB" id="FungiDB:EYZ11_012265"/>
<dbReference type="AlphaFoldDB" id="A0A4S3J0Y0"/>
<evidence type="ECO:0000313" key="2">
    <source>
        <dbReference type="EMBL" id="THC88285.1"/>
    </source>
</evidence>
<organism evidence="2 3">
    <name type="scientific">Aspergillus tanneri</name>
    <dbReference type="NCBI Taxonomy" id="1220188"/>
    <lineage>
        <taxon>Eukaryota</taxon>
        <taxon>Fungi</taxon>
        <taxon>Dikarya</taxon>
        <taxon>Ascomycota</taxon>
        <taxon>Pezizomycotina</taxon>
        <taxon>Eurotiomycetes</taxon>
        <taxon>Eurotiomycetidae</taxon>
        <taxon>Eurotiales</taxon>
        <taxon>Aspergillaceae</taxon>
        <taxon>Aspergillus</taxon>
        <taxon>Aspergillus subgen. Circumdati</taxon>
    </lineage>
</organism>